<sequence length="115" mass="12415">MNIGVWVALLACALGTFLLRALPLVWMQRHLVQRKAKNTLESMPTWLSVLGPLMIAAMFGVSLVPGEAGLASWLATALGAMVTLLVWRWTRSLGWPVFVGVASYGVVIILANAIV</sequence>
<dbReference type="EMBL" id="VANI01000014">
    <property type="protein sequence ID" value="TLM76449.1"/>
    <property type="molecule type" value="Genomic_DNA"/>
</dbReference>
<feature type="transmembrane region" description="Helical" evidence="1">
    <location>
        <begin position="45"/>
        <end position="64"/>
    </location>
</feature>
<feature type="transmembrane region" description="Helical" evidence="1">
    <location>
        <begin position="95"/>
        <end position="114"/>
    </location>
</feature>
<comment type="caution">
    <text evidence="2">The sequence shown here is derived from an EMBL/GenBank/DDBJ whole genome shotgun (WGS) entry which is preliminary data.</text>
</comment>
<evidence type="ECO:0000313" key="2">
    <source>
        <dbReference type="EMBL" id="TLM76449.1"/>
    </source>
</evidence>
<keyword evidence="3" id="KW-1185">Reference proteome</keyword>
<keyword evidence="1" id="KW-0472">Membrane</keyword>
<gene>
    <name evidence="2" type="ORF">FDY93_13810</name>
</gene>
<reference evidence="2 3" key="1">
    <citation type="submission" date="2019-05" db="EMBL/GenBank/DDBJ databases">
        <title>Microbulbifer harenosus sp. nov., an alginate-degrading bacterium isolated from coastal sand.</title>
        <authorList>
            <person name="Huang H."/>
            <person name="Mo K."/>
            <person name="Bao S."/>
        </authorList>
    </citation>
    <scope>NUCLEOTIDE SEQUENCE [LARGE SCALE GENOMIC DNA]</scope>
    <source>
        <strain evidence="2 3">HB161719</strain>
    </source>
</reference>
<keyword evidence="1" id="KW-1133">Transmembrane helix</keyword>
<keyword evidence="1" id="KW-0812">Transmembrane</keyword>
<accession>A0ABY2UFR9</accession>
<name>A0ABY2UFR9_9GAMM</name>
<dbReference type="RefSeq" id="WP_138236334.1">
    <property type="nucleotide sequence ID" value="NZ_CP185860.1"/>
</dbReference>
<organism evidence="2 3">
    <name type="scientific">Microbulbifer harenosus</name>
    <dbReference type="NCBI Taxonomy" id="2576840"/>
    <lineage>
        <taxon>Bacteria</taxon>
        <taxon>Pseudomonadati</taxon>
        <taxon>Pseudomonadota</taxon>
        <taxon>Gammaproteobacteria</taxon>
        <taxon>Cellvibrionales</taxon>
        <taxon>Microbulbiferaceae</taxon>
        <taxon>Microbulbifer</taxon>
    </lineage>
</organism>
<protein>
    <submittedName>
        <fullName evidence="2">AzlD domain-containing protein</fullName>
    </submittedName>
</protein>
<dbReference type="Proteomes" id="UP000306791">
    <property type="component" value="Unassembled WGS sequence"/>
</dbReference>
<evidence type="ECO:0000313" key="3">
    <source>
        <dbReference type="Proteomes" id="UP000306791"/>
    </source>
</evidence>
<feature type="transmembrane region" description="Helical" evidence="1">
    <location>
        <begin position="71"/>
        <end position="89"/>
    </location>
</feature>
<evidence type="ECO:0000256" key="1">
    <source>
        <dbReference type="SAM" id="Phobius"/>
    </source>
</evidence>
<dbReference type="InterPro" id="IPR008407">
    <property type="entry name" value="Brnchd-chn_aa_trnsp_AzlD"/>
</dbReference>
<proteinExistence type="predicted"/>
<dbReference type="Pfam" id="PF05437">
    <property type="entry name" value="AzlD"/>
    <property type="match status" value="1"/>
</dbReference>